<keyword evidence="2" id="KW-1185">Reference proteome</keyword>
<protein>
    <submittedName>
        <fullName evidence="1">Uncharacterized protein</fullName>
    </submittedName>
</protein>
<dbReference type="Proteomes" id="UP000316437">
    <property type="component" value="Unassembled WGS sequence"/>
</dbReference>
<sequence length="74" mass="9021">MIDLFSLKGKRKDIVIMYFKKKMYRLIDKGRWITVMIYKWYKTMTISCLVSNDLVSLIIVRTRITPFYEKYTVL</sequence>
<accession>A0A543EI65</accession>
<name>A0A543EI65_9FLAO</name>
<comment type="caution">
    <text evidence="1">The sequence shown here is derived from an EMBL/GenBank/DDBJ whole genome shotgun (WGS) entry which is preliminary data.</text>
</comment>
<organism evidence="1 2">
    <name type="scientific">Chryseobacterium aquifrigidense</name>
    <dbReference type="NCBI Taxonomy" id="558021"/>
    <lineage>
        <taxon>Bacteria</taxon>
        <taxon>Pseudomonadati</taxon>
        <taxon>Bacteroidota</taxon>
        <taxon>Flavobacteriia</taxon>
        <taxon>Flavobacteriales</taxon>
        <taxon>Weeksellaceae</taxon>
        <taxon>Chryseobacterium group</taxon>
        <taxon>Chryseobacterium</taxon>
    </lineage>
</organism>
<gene>
    <name evidence="1" type="ORF">FB551_0963</name>
</gene>
<evidence type="ECO:0000313" key="2">
    <source>
        <dbReference type="Proteomes" id="UP000316437"/>
    </source>
</evidence>
<dbReference type="AlphaFoldDB" id="A0A543EI65"/>
<evidence type="ECO:0000313" key="1">
    <source>
        <dbReference type="EMBL" id="TQM21280.1"/>
    </source>
</evidence>
<reference evidence="1 2" key="1">
    <citation type="submission" date="2019-06" db="EMBL/GenBank/DDBJ databases">
        <title>Sorghum-associated microbial communities from plants grown in Nebraska, USA.</title>
        <authorList>
            <person name="Schachtman D."/>
        </authorList>
    </citation>
    <scope>NUCLEOTIDE SEQUENCE [LARGE SCALE GENOMIC DNA]</scope>
    <source>
        <strain evidence="1 2">110</strain>
    </source>
</reference>
<dbReference type="EMBL" id="VFPD01000001">
    <property type="protein sequence ID" value="TQM21280.1"/>
    <property type="molecule type" value="Genomic_DNA"/>
</dbReference>
<proteinExistence type="predicted"/>